<evidence type="ECO:0000313" key="2">
    <source>
        <dbReference type="EMBL" id="OIQ90766.1"/>
    </source>
</evidence>
<reference evidence="2" key="1">
    <citation type="submission" date="2016-10" db="EMBL/GenBank/DDBJ databases">
        <title>Sequence of Gallionella enrichment culture.</title>
        <authorList>
            <person name="Poehlein A."/>
            <person name="Muehling M."/>
            <person name="Daniel R."/>
        </authorList>
    </citation>
    <scope>NUCLEOTIDE SEQUENCE</scope>
</reference>
<evidence type="ECO:0008006" key="3">
    <source>
        <dbReference type="Google" id="ProtNLM"/>
    </source>
</evidence>
<accession>A0A1J5R490</accession>
<dbReference type="Pfam" id="PF10861">
    <property type="entry name" value="DUF2784"/>
    <property type="match status" value="1"/>
</dbReference>
<gene>
    <name evidence="2" type="ORF">GALL_273070</name>
</gene>
<dbReference type="AlphaFoldDB" id="A0A1J5R490"/>
<sequence>MLSTALAIAADGVVLLHFAFVLFAVLGGLLVPRFRALAWLHPPAALWAALIEFAGWSCPLTPLENQLRRSAGSRGYTDGFIEHYLLPLIYPAGLTRELQIAFGFCVLAANLLVYGFLRLRRNRRRAGD</sequence>
<dbReference type="EMBL" id="MLJW01000280">
    <property type="protein sequence ID" value="OIQ90766.1"/>
    <property type="molecule type" value="Genomic_DNA"/>
</dbReference>
<comment type="caution">
    <text evidence="2">The sequence shown here is derived from an EMBL/GenBank/DDBJ whole genome shotgun (WGS) entry which is preliminary data.</text>
</comment>
<proteinExistence type="predicted"/>
<keyword evidence="1" id="KW-0472">Membrane</keyword>
<keyword evidence="1" id="KW-0812">Transmembrane</keyword>
<dbReference type="InterPro" id="IPR021218">
    <property type="entry name" value="DUF2784"/>
</dbReference>
<organism evidence="2">
    <name type="scientific">mine drainage metagenome</name>
    <dbReference type="NCBI Taxonomy" id="410659"/>
    <lineage>
        <taxon>unclassified sequences</taxon>
        <taxon>metagenomes</taxon>
        <taxon>ecological metagenomes</taxon>
    </lineage>
</organism>
<feature type="transmembrane region" description="Helical" evidence="1">
    <location>
        <begin position="98"/>
        <end position="117"/>
    </location>
</feature>
<keyword evidence="1" id="KW-1133">Transmembrane helix</keyword>
<protein>
    <recommendedName>
        <fullName evidence="3">DUF2784 domain-containing protein</fullName>
    </recommendedName>
</protein>
<name>A0A1J5R490_9ZZZZ</name>
<feature type="transmembrane region" description="Helical" evidence="1">
    <location>
        <begin position="6"/>
        <end position="31"/>
    </location>
</feature>
<evidence type="ECO:0000256" key="1">
    <source>
        <dbReference type="SAM" id="Phobius"/>
    </source>
</evidence>